<dbReference type="PANTHER" id="PTHR43085">
    <property type="entry name" value="HEXOKINASE FAMILY MEMBER"/>
    <property type="match status" value="1"/>
</dbReference>
<comment type="similarity">
    <text evidence="1">Belongs to the carbohydrate kinase PfkB family.</text>
</comment>
<evidence type="ECO:0000256" key="1">
    <source>
        <dbReference type="ARBA" id="ARBA00010688"/>
    </source>
</evidence>
<evidence type="ECO:0000259" key="4">
    <source>
        <dbReference type="Pfam" id="PF00294"/>
    </source>
</evidence>
<keyword evidence="3" id="KW-0418">Kinase</keyword>
<organism evidence="5">
    <name type="scientific">Ignisphaera aggregans</name>
    <dbReference type="NCBI Taxonomy" id="334771"/>
    <lineage>
        <taxon>Archaea</taxon>
        <taxon>Thermoproteota</taxon>
        <taxon>Thermoprotei</taxon>
        <taxon>Desulfurococcales</taxon>
        <taxon>Desulfurococcaceae</taxon>
        <taxon>Ignisphaera</taxon>
    </lineage>
</organism>
<dbReference type="EMBL" id="DTAI01000099">
    <property type="protein sequence ID" value="HGN36601.1"/>
    <property type="molecule type" value="Genomic_DNA"/>
</dbReference>
<dbReference type="InterPro" id="IPR050306">
    <property type="entry name" value="PfkB_Carbo_kinase"/>
</dbReference>
<evidence type="ECO:0000256" key="2">
    <source>
        <dbReference type="ARBA" id="ARBA00022679"/>
    </source>
</evidence>
<name>A0A7J3I7M9_9CREN</name>
<comment type="caution">
    <text evidence="5">The sequence shown here is derived from an EMBL/GenBank/DDBJ whole genome shotgun (WGS) entry which is preliminary data.</text>
</comment>
<dbReference type="InterPro" id="IPR011611">
    <property type="entry name" value="PfkB_dom"/>
</dbReference>
<dbReference type="AlphaFoldDB" id="A0A7J3I7M9"/>
<evidence type="ECO:0000256" key="3">
    <source>
        <dbReference type="ARBA" id="ARBA00022777"/>
    </source>
</evidence>
<dbReference type="GO" id="GO:0016301">
    <property type="term" value="F:kinase activity"/>
    <property type="evidence" value="ECO:0007669"/>
    <property type="project" value="UniProtKB-KW"/>
</dbReference>
<gene>
    <name evidence="5" type="ORF">ENT87_03515</name>
</gene>
<reference evidence="5" key="1">
    <citation type="journal article" date="2020" name="mSystems">
        <title>Genome- and Community-Level Interaction Insights into Carbon Utilization and Element Cycling Functions of Hydrothermarchaeota in Hydrothermal Sediment.</title>
        <authorList>
            <person name="Zhou Z."/>
            <person name="Liu Y."/>
            <person name="Xu W."/>
            <person name="Pan J."/>
            <person name="Luo Z.H."/>
            <person name="Li M."/>
        </authorList>
    </citation>
    <scope>NUCLEOTIDE SEQUENCE [LARGE SCALE GENOMIC DNA]</scope>
    <source>
        <strain evidence="5">SpSt-618</strain>
    </source>
</reference>
<accession>A0A7J3I7M9</accession>
<protein>
    <recommendedName>
        <fullName evidence="4">Carbohydrate kinase PfkB domain-containing protein</fullName>
    </recommendedName>
</protein>
<dbReference type="PANTHER" id="PTHR43085:SF57">
    <property type="entry name" value="CARBOHYDRATE KINASE PFKB DOMAIN-CONTAINING PROTEIN"/>
    <property type="match status" value="1"/>
</dbReference>
<sequence length="303" mass="34627">MVEIRMEVEVCAFGHITKESERFRGIYRPFTGGPPYFLSIALRRLGSSVFVITRLAREDAYLLKELYDLGIDVLVLPSRYTSSFHTEYGRSFDERTLSVLSVAEPFHVEDLEHCPKPRYIYVGPLTTKDFNLEFVKEARRVAPIVLDVQGFTRKVVDNRIEYVDWEWKMEGMKYVDIFKADIKEASILTGAEDPLRASEILSSWGSKEVLITSSEGVYLRVYNKMLFAPFKVDSIGGRVGRGDTCLASYLHARLRGMGYKDAIVFAAATTSLKLREQGPLKIGEDTVFEYIRSNYSDTDVRYL</sequence>
<proteinExistence type="inferred from homology"/>
<dbReference type="InterPro" id="IPR029056">
    <property type="entry name" value="Ribokinase-like"/>
</dbReference>
<feature type="domain" description="Carbohydrate kinase PfkB" evidence="4">
    <location>
        <begin position="38"/>
        <end position="279"/>
    </location>
</feature>
<keyword evidence="2" id="KW-0808">Transferase</keyword>
<evidence type="ECO:0000313" key="5">
    <source>
        <dbReference type="EMBL" id="HGN36601.1"/>
    </source>
</evidence>
<dbReference type="Gene3D" id="3.40.1190.20">
    <property type="match status" value="1"/>
</dbReference>
<dbReference type="SUPFAM" id="SSF53613">
    <property type="entry name" value="Ribokinase-like"/>
    <property type="match status" value="1"/>
</dbReference>
<dbReference type="Pfam" id="PF00294">
    <property type="entry name" value="PfkB"/>
    <property type="match status" value="1"/>
</dbReference>